<reference evidence="9" key="2">
    <citation type="journal article" date="2023" name="BMC Genomics">
        <title>Pest status, molecular evolution, and epigenetic factors derived from the genome assembly of Frankliniella fusca, a thysanopteran phytovirus vector.</title>
        <authorList>
            <person name="Catto M.A."/>
            <person name="Labadie P.E."/>
            <person name="Jacobson A.L."/>
            <person name="Kennedy G.G."/>
            <person name="Srinivasan R."/>
            <person name="Hunt B.G."/>
        </authorList>
    </citation>
    <scope>NUCLEOTIDE SEQUENCE</scope>
    <source>
        <strain evidence="9">PL_HMW_Pooled</strain>
    </source>
</reference>
<proteinExistence type="predicted"/>
<dbReference type="Pfam" id="PF21789">
    <property type="entry name" value="TNP-like_RNaseH_C"/>
    <property type="match status" value="1"/>
</dbReference>
<evidence type="ECO:0000256" key="5">
    <source>
        <dbReference type="PROSITE-ProRule" id="PRU00309"/>
    </source>
</evidence>
<feature type="region of interest" description="Disordered" evidence="7">
    <location>
        <begin position="158"/>
        <end position="199"/>
    </location>
</feature>
<evidence type="ECO:0000256" key="1">
    <source>
        <dbReference type="ARBA" id="ARBA00022723"/>
    </source>
</evidence>
<evidence type="ECO:0000259" key="8">
    <source>
        <dbReference type="PROSITE" id="PS50950"/>
    </source>
</evidence>
<name>A0AAE1GYS0_9NEOP</name>
<feature type="compositionally biased region" description="Pro residues" evidence="7">
    <location>
        <begin position="128"/>
        <end position="142"/>
    </location>
</feature>
<feature type="region of interest" description="Disordered" evidence="7">
    <location>
        <begin position="106"/>
        <end position="142"/>
    </location>
</feature>
<dbReference type="PROSITE" id="PS50950">
    <property type="entry name" value="ZF_THAP"/>
    <property type="match status" value="1"/>
</dbReference>
<sequence length="1371" mass="149748">MGRKCVVKGCRTGYDGDKNIPFFTCRNKDLLSAWEKAIPRRDFTQVTPPPLTTSSPVCGRHFQTDDIRTHSEVKLKDGRVHLLKLTVPELSRVAVPSKFGEDAVYEPPTVPVPQTPSPSTSSLVSPTPHIPVRPGPLPAPPAPSPFKVPVRPSILVSRARTSPARPGPSLASGAVASTPGRPGPALVSGAVASTPARPGPALVSGAVASTPGRPGPALVSGAVASTPARPGPSLVSGAVASTPARPGPSLVSGAVASTPGRPGPALVSGAVASTPARPGPALVSGAVASTPGRPGPALVSGAVASTPARPGPSLVSGAVASTPGRPGPALVSGAVASTPARPGPSLVSGAVASTPGRPGPSLVSGAVASTPARPGPSLVSRAVASTSGLVSPARTPLAASSPTNSMNMSISPVTPTFSPMDISQSPQAMDITTPNVTEVDESEKENIVTPHTKPKKVVRRQLALAPPTPETSADNALHYSFIHTRAKHIQLPGNFWGVHTDNEKKTMFTKVDVYNRRVEKSLTFTEGQHPKVFVNKTQINMLIPRIKTDSDVHNALKQLHEMRACVGFTDEEMRDREWAKGCLGHVPFQATNKTIRCFKCLVARRLMKRHEDRKTAQDKLKDMRAKVKVHAKAATRLIKKVDSLKAEMSDLMKKLNKTNASKLDDIIKILPEEQRVLVQTCFDAAKHHNSKNRRYTTDWIYECVLMRVKAPGLYEQLRTKNKLALPSQRTLLRYMRALRPAFGFQENVFTLLETKSQQYQIGERHGSILLDEIALEARTYFDKNTCKVHGLVDLGGFEEESDKDKRGDHALVVMFQPFKGKWVQALGAFLSCGAVNSGKLHKIILEAICLLEKSGYFVDCVVTDAATWNRSMWDLFGINHQSPACEHPLDPERELRFVSDFPHLIKSLWTRILDRKELKLPEGTINLKHWKTLLKLEEEKGIKAAFSLSKDHVNPTNYQKMKVRLAMQFFGGRVADAMQHYKELGVKELEDAGPTIQFIRRINEVVDAMNSQLPYQGLQPDPNSTHHKNLLQFLSYLDVMNEMAKKKYEATLTLGAKKRATQKPWKPYVKYQDEITTSAWLGLVVTIKNALNLVNYLSEECYYLYLMTRRLNQDSLEHFFGHIRGACGANQHPDPRMFVNVYRLLMTYSLVKPTRGSNVSGGEVMDALLSLKDLKGEEDEKRRQEVEQRIDELLECDITVPEEMELATADEALATSSVDPYALTVFGGYVVRKVRQIAPTKDCEECKGCLLEEGDSLPREALLSIRTRGGLLRPSQRLFDLLNKLEQAVVTVAAGCGVHGTLIFTVLDELLSSTGGIQMIGCETHQRGLTTSIVSFFLNTRLHFVCAQADRTIAEKRKQKRNMAKIAKLAN</sequence>
<evidence type="ECO:0000313" key="10">
    <source>
        <dbReference type="Proteomes" id="UP001219518"/>
    </source>
</evidence>
<evidence type="ECO:0000256" key="3">
    <source>
        <dbReference type="ARBA" id="ARBA00022833"/>
    </source>
</evidence>
<dbReference type="Pfam" id="PF05485">
    <property type="entry name" value="THAP"/>
    <property type="match status" value="1"/>
</dbReference>
<keyword evidence="10" id="KW-1185">Reference proteome</keyword>
<evidence type="ECO:0000313" key="9">
    <source>
        <dbReference type="EMBL" id="KAK3911770.1"/>
    </source>
</evidence>
<dbReference type="GO" id="GO:0008270">
    <property type="term" value="F:zinc ion binding"/>
    <property type="evidence" value="ECO:0007669"/>
    <property type="project" value="UniProtKB-KW"/>
</dbReference>
<gene>
    <name evidence="9" type="ORF">KUF71_021431</name>
</gene>
<feature type="domain" description="THAP-type" evidence="8">
    <location>
        <begin position="1"/>
        <end position="91"/>
    </location>
</feature>
<dbReference type="SUPFAM" id="SSF57716">
    <property type="entry name" value="Glucocorticoid receptor-like (DNA-binding domain)"/>
    <property type="match status" value="1"/>
</dbReference>
<dbReference type="InterPro" id="IPR006612">
    <property type="entry name" value="THAP_Znf"/>
</dbReference>
<dbReference type="Proteomes" id="UP001219518">
    <property type="component" value="Unassembled WGS sequence"/>
</dbReference>
<dbReference type="Pfam" id="PF21787">
    <property type="entry name" value="TNP-like_RNaseH_N"/>
    <property type="match status" value="1"/>
</dbReference>
<keyword evidence="4 5" id="KW-0238">DNA-binding</keyword>
<keyword evidence="1" id="KW-0479">Metal-binding</keyword>
<dbReference type="PANTHER" id="PTHR47577:SF2">
    <property type="entry name" value="THAP DOMAIN CONTAINING 9"/>
    <property type="match status" value="1"/>
</dbReference>
<dbReference type="InterPro" id="IPR048365">
    <property type="entry name" value="TNP-like_RNaseH_N"/>
</dbReference>
<keyword evidence="2 5" id="KW-0863">Zinc-finger</keyword>
<accession>A0AAE1GYS0</accession>
<reference evidence="9" key="1">
    <citation type="submission" date="2021-07" db="EMBL/GenBank/DDBJ databases">
        <authorList>
            <person name="Catto M.A."/>
            <person name="Jacobson A."/>
            <person name="Kennedy G."/>
            <person name="Labadie P."/>
            <person name="Hunt B.G."/>
            <person name="Srinivasan R."/>
        </authorList>
    </citation>
    <scope>NUCLEOTIDE SEQUENCE</scope>
    <source>
        <strain evidence="9">PL_HMW_Pooled</strain>
        <tissue evidence="9">Head</tissue>
    </source>
</reference>
<feature type="compositionally biased region" description="Low complexity" evidence="7">
    <location>
        <begin position="117"/>
        <end position="127"/>
    </location>
</feature>
<dbReference type="PANTHER" id="PTHR47577">
    <property type="entry name" value="THAP DOMAIN-CONTAINING PROTEIN 6"/>
    <property type="match status" value="1"/>
</dbReference>
<evidence type="ECO:0000256" key="4">
    <source>
        <dbReference type="ARBA" id="ARBA00023125"/>
    </source>
</evidence>
<feature type="compositionally biased region" description="Polar residues" evidence="7">
    <location>
        <begin position="398"/>
        <end position="407"/>
    </location>
</feature>
<keyword evidence="6" id="KW-0175">Coiled coil</keyword>
<dbReference type="Pfam" id="PF21788">
    <property type="entry name" value="TNP-like_GBD"/>
    <property type="match status" value="1"/>
</dbReference>
<dbReference type="SMART" id="SM00980">
    <property type="entry name" value="THAP"/>
    <property type="match status" value="1"/>
</dbReference>
<keyword evidence="3" id="KW-0862">Zinc</keyword>
<feature type="coiled-coil region" evidence="6">
    <location>
        <begin position="634"/>
        <end position="661"/>
    </location>
</feature>
<dbReference type="GO" id="GO:0003677">
    <property type="term" value="F:DNA binding"/>
    <property type="evidence" value="ECO:0007669"/>
    <property type="project" value="UniProtKB-UniRule"/>
</dbReference>
<organism evidence="9 10">
    <name type="scientific">Frankliniella fusca</name>
    <dbReference type="NCBI Taxonomy" id="407009"/>
    <lineage>
        <taxon>Eukaryota</taxon>
        <taxon>Metazoa</taxon>
        <taxon>Ecdysozoa</taxon>
        <taxon>Arthropoda</taxon>
        <taxon>Hexapoda</taxon>
        <taxon>Insecta</taxon>
        <taxon>Pterygota</taxon>
        <taxon>Neoptera</taxon>
        <taxon>Paraneoptera</taxon>
        <taxon>Thysanoptera</taxon>
        <taxon>Terebrantia</taxon>
        <taxon>Thripoidea</taxon>
        <taxon>Thripidae</taxon>
        <taxon>Frankliniella</taxon>
    </lineage>
</organism>
<protein>
    <submittedName>
        <fullName evidence="9">Transposable element P transposase</fullName>
    </submittedName>
</protein>
<evidence type="ECO:0000256" key="6">
    <source>
        <dbReference type="SAM" id="Coils"/>
    </source>
</evidence>
<dbReference type="InterPro" id="IPR048366">
    <property type="entry name" value="TNP-like_GBD"/>
</dbReference>
<evidence type="ECO:0000256" key="2">
    <source>
        <dbReference type="ARBA" id="ARBA00022771"/>
    </source>
</evidence>
<feature type="region of interest" description="Disordered" evidence="7">
    <location>
        <begin position="334"/>
        <end position="407"/>
    </location>
</feature>
<dbReference type="InterPro" id="IPR048367">
    <property type="entry name" value="TNP-like_RNaseH_C"/>
</dbReference>
<evidence type="ECO:0000256" key="7">
    <source>
        <dbReference type="SAM" id="MobiDB-lite"/>
    </source>
</evidence>
<comment type="caution">
    <text evidence="9">The sequence shown here is derived from an EMBL/GenBank/DDBJ whole genome shotgun (WGS) entry which is preliminary data.</text>
</comment>
<dbReference type="EMBL" id="JAHWGI010000286">
    <property type="protein sequence ID" value="KAK3911770.1"/>
    <property type="molecule type" value="Genomic_DNA"/>
</dbReference>